<protein>
    <submittedName>
        <fullName evidence="1">Uncharacterized protein</fullName>
    </submittedName>
</protein>
<comment type="caution">
    <text evidence="1">The sequence shown here is derived from an EMBL/GenBank/DDBJ whole genome shotgun (WGS) entry which is preliminary data.</text>
</comment>
<dbReference type="Proteomes" id="UP000805193">
    <property type="component" value="Unassembled WGS sequence"/>
</dbReference>
<reference evidence="1 2" key="1">
    <citation type="journal article" date="2020" name="Cell">
        <title>Large-Scale Comparative Analyses of Tick Genomes Elucidate Their Genetic Diversity and Vector Capacities.</title>
        <authorList>
            <consortium name="Tick Genome and Microbiome Consortium (TIGMIC)"/>
            <person name="Jia N."/>
            <person name="Wang J."/>
            <person name="Shi W."/>
            <person name="Du L."/>
            <person name="Sun Y."/>
            <person name="Zhan W."/>
            <person name="Jiang J.F."/>
            <person name="Wang Q."/>
            <person name="Zhang B."/>
            <person name="Ji P."/>
            <person name="Bell-Sakyi L."/>
            <person name="Cui X.M."/>
            <person name="Yuan T.T."/>
            <person name="Jiang B.G."/>
            <person name="Yang W.F."/>
            <person name="Lam T.T."/>
            <person name="Chang Q.C."/>
            <person name="Ding S.J."/>
            <person name="Wang X.J."/>
            <person name="Zhu J.G."/>
            <person name="Ruan X.D."/>
            <person name="Zhao L."/>
            <person name="Wei J.T."/>
            <person name="Ye R.Z."/>
            <person name="Que T.C."/>
            <person name="Du C.H."/>
            <person name="Zhou Y.H."/>
            <person name="Cheng J.X."/>
            <person name="Dai P.F."/>
            <person name="Guo W.B."/>
            <person name="Han X.H."/>
            <person name="Huang E.J."/>
            <person name="Li L.F."/>
            <person name="Wei W."/>
            <person name="Gao Y.C."/>
            <person name="Liu J.Z."/>
            <person name="Shao H.Z."/>
            <person name="Wang X."/>
            <person name="Wang C.C."/>
            <person name="Yang T.C."/>
            <person name="Huo Q.B."/>
            <person name="Li W."/>
            <person name="Chen H.Y."/>
            <person name="Chen S.E."/>
            <person name="Zhou L.G."/>
            <person name="Ni X.B."/>
            <person name="Tian J.H."/>
            <person name="Sheng Y."/>
            <person name="Liu T."/>
            <person name="Pan Y.S."/>
            <person name="Xia L.Y."/>
            <person name="Li J."/>
            <person name="Zhao F."/>
            <person name="Cao W.C."/>
        </authorList>
    </citation>
    <scope>NUCLEOTIDE SEQUENCE [LARGE SCALE GENOMIC DNA]</scope>
    <source>
        <strain evidence="1">Iper-2018</strain>
    </source>
</reference>
<accession>A0AC60QZZ1</accession>
<evidence type="ECO:0000313" key="2">
    <source>
        <dbReference type="Proteomes" id="UP000805193"/>
    </source>
</evidence>
<keyword evidence="2" id="KW-1185">Reference proteome</keyword>
<evidence type="ECO:0000313" key="1">
    <source>
        <dbReference type="EMBL" id="KAG0444012.1"/>
    </source>
</evidence>
<organism evidence="1 2">
    <name type="scientific">Ixodes persulcatus</name>
    <name type="common">Taiga tick</name>
    <dbReference type="NCBI Taxonomy" id="34615"/>
    <lineage>
        <taxon>Eukaryota</taxon>
        <taxon>Metazoa</taxon>
        <taxon>Ecdysozoa</taxon>
        <taxon>Arthropoda</taxon>
        <taxon>Chelicerata</taxon>
        <taxon>Arachnida</taxon>
        <taxon>Acari</taxon>
        <taxon>Parasitiformes</taxon>
        <taxon>Ixodida</taxon>
        <taxon>Ixodoidea</taxon>
        <taxon>Ixodidae</taxon>
        <taxon>Ixodinae</taxon>
        <taxon>Ixodes</taxon>
    </lineage>
</organism>
<sequence length="158" mass="17818">MNYSGIWGACKLKEALEKEPSILPDAQVVPRSTQAAPYVIVGDEGFGLKPYLMRPHPAAELSTEKRLFNYSDYAKAVRNLYTNYFVNEGQAAGLIFQPKACGVHYVAAVQMSPRTITSPCSLRESGLYEKLEKLVQDYSYTIYSNPAYPLCRHKWLKD</sequence>
<proteinExistence type="predicted"/>
<name>A0AC60QZZ1_IXOPE</name>
<dbReference type="EMBL" id="JABSTQ010002627">
    <property type="protein sequence ID" value="KAG0444012.1"/>
    <property type="molecule type" value="Genomic_DNA"/>
</dbReference>
<gene>
    <name evidence="1" type="ORF">HPB47_014285</name>
</gene>